<accession>A0A9W6W8U5</accession>
<dbReference type="PROSITE" id="PS51459">
    <property type="entry name" value="FIDO"/>
    <property type="match status" value="1"/>
</dbReference>
<dbReference type="EMBL" id="BSTX01000001">
    <property type="protein sequence ID" value="GLZ76836.1"/>
    <property type="molecule type" value="Genomic_DNA"/>
</dbReference>
<dbReference type="InterPro" id="IPR003812">
    <property type="entry name" value="Fido"/>
</dbReference>
<feature type="domain" description="Fido" evidence="1">
    <location>
        <begin position="1"/>
        <end position="58"/>
    </location>
</feature>
<dbReference type="Proteomes" id="UP001165079">
    <property type="component" value="Unassembled WGS sequence"/>
</dbReference>
<dbReference type="Gene3D" id="1.10.1790.50">
    <property type="match status" value="1"/>
</dbReference>
<sequence length="66" mass="6817">MGQGHPLIDGNKRPAWIAAAVTCEINGVTVTATNDEAYDVTIAVASGELREVAEIVAALAPLVREG</sequence>
<name>A0A9W6W8U5_9ACTN</name>
<proteinExistence type="predicted"/>
<gene>
    <name evidence="2" type="ORF">Afil01_16430</name>
</gene>
<keyword evidence="3" id="KW-1185">Reference proteome</keyword>
<protein>
    <recommendedName>
        <fullName evidence="1">Fido domain-containing protein</fullName>
    </recommendedName>
</protein>
<evidence type="ECO:0000259" key="1">
    <source>
        <dbReference type="PROSITE" id="PS51459"/>
    </source>
</evidence>
<comment type="caution">
    <text evidence="2">The sequence shown here is derived from an EMBL/GenBank/DDBJ whole genome shotgun (WGS) entry which is preliminary data.</text>
</comment>
<evidence type="ECO:0000313" key="2">
    <source>
        <dbReference type="EMBL" id="GLZ76836.1"/>
    </source>
</evidence>
<evidence type="ECO:0000313" key="3">
    <source>
        <dbReference type="Proteomes" id="UP001165079"/>
    </source>
</evidence>
<dbReference type="AlphaFoldDB" id="A0A9W6W8U5"/>
<organism evidence="2 3">
    <name type="scientific">Actinorhabdospora filicis</name>
    <dbReference type="NCBI Taxonomy" id="1785913"/>
    <lineage>
        <taxon>Bacteria</taxon>
        <taxon>Bacillati</taxon>
        <taxon>Actinomycetota</taxon>
        <taxon>Actinomycetes</taxon>
        <taxon>Micromonosporales</taxon>
        <taxon>Micromonosporaceae</taxon>
        <taxon>Actinorhabdospora</taxon>
    </lineage>
</organism>
<reference evidence="2" key="1">
    <citation type="submission" date="2023-03" db="EMBL/GenBank/DDBJ databases">
        <title>Actinorhabdospora filicis NBRC 111898.</title>
        <authorList>
            <person name="Ichikawa N."/>
            <person name="Sato H."/>
            <person name="Tonouchi N."/>
        </authorList>
    </citation>
    <scope>NUCLEOTIDE SEQUENCE</scope>
    <source>
        <strain evidence="2">NBRC 111898</strain>
    </source>
</reference>